<dbReference type="Pfam" id="PF00071">
    <property type="entry name" value="Ras"/>
    <property type="match status" value="1"/>
</dbReference>
<sequence>MTVRKGDWSLSSDPKSHLPEFDITAKNKVVEVDGTKVKLQIWDTAGQERFKSIGRAYYRDAEALLLVYDITNHNSFENIRNWLTEIKEHAGDDTIIMLLGNKADVLVKRVIKTEQGQKLADELGIPFMETSAKTGQNVDLAFNALAKTLKEVKCVENGNHHRDGRKSLQQFLLNHPSGGDKCSC</sequence>
<keyword evidence="7" id="KW-1185">Reference proteome</keyword>
<comment type="similarity">
    <text evidence="1">Belongs to the small GTPase superfamily. Rab family.</text>
</comment>
<dbReference type="PROSITE" id="PS51419">
    <property type="entry name" value="RAB"/>
    <property type="match status" value="1"/>
</dbReference>
<keyword evidence="3" id="KW-0342">GTP-binding</keyword>
<evidence type="ECO:0000313" key="7">
    <source>
        <dbReference type="Proteomes" id="UP000593567"/>
    </source>
</evidence>
<evidence type="ECO:0000256" key="3">
    <source>
        <dbReference type="ARBA" id="ARBA00023134"/>
    </source>
</evidence>
<dbReference type="EMBL" id="VXIV02000032">
    <property type="protein sequence ID" value="KAF6041504.1"/>
    <property type="molecule type" value="Genomic_DNA"/>
</dbReference>
<dbReference type="NCBIfam" id="TIGR00231">
    <property type="entry name" value="small_GTP"/>
    <property type="match status" value="1"/>
</dbReference>
<evidence type="ECO:0000256" key="1">
    <source>
        <dbReference type="ARBA" id="ARBA00006270"/>
    </source>
</evidence>
<dbReference type="PANTHER" id="PTHR47980">
    <property type="entry name" value="LD44762P"/>
    <property type="match status" value="1"/>
</dbReference>
<keyword evidence="5" id="KW-0636">Prenylation</keyword>
<dbReference type="PROSITE" id="PS51421">
    <property type="entry name" value="RAS"/>
    <property type="match status" value="1"/>
</dbReference>
<gene>
    <name evidence="6" type="ORF">EB796_000183</name>
</gene>
<dbReference type="InterPro" id="IPR005225">
    <property type="entry name" value="Small_GTP-bd"/>
</dbReference>
<dbReference type="OrthoDB" id="9989112at2759"/>
<organism evidence="6 7">
    <name type="scientific">Bugula neritina</name>
    <name type="common">Brown bryozoan</name>
    <name type="synonym">Sertularia neritina</name>
    <dbReference type="NCBI Taxonomy" id="10212"/>
    <lineage>
        <taxon>Eukaryota</taxon>
        <taxon>Metazoa</taxon>
        <taxon>Spiralia</taxon>
        <taxon>Lophotrochozoa</taxon>
        <taxon>Bryozoa</taxon>
        <taxon>Gymnolaemata</taxon>
        <taxon>Cheilostomatida</taxon>
        <taxon>Flustrina</taxon>
        <taxon>Buguloidea</taxon>
        <taxon>Bugulidae</taxon>
        <taxon>Bugula</taxon>
    </lineage>
</organism>
<reference evidence="6" key="1">
    <citation type="submission" date="2020-06" db="EMBL/GenBank/DDBJ databases">
        <title>Draft genome of Bugula neritina, a colonial animal packing powerful symbionts and potential medicines.</title>
        <authorList>
            <person name="Rayko M."/>
        </authorList>
    </citation>
    <scope>NUCLEOTIDE SEQUENCE [LARGE SCALE GENOMIC DNA]</scope>
    <source>
        <strain evidence="6">Kwan_BN1</strain>
    </source>
</reference>
<evidence type="ECO:0000313" key="6">
    <source>
        <dbReference type="EMBL" id="KAF6041504.1"/>
    </source>
</evidence>
<comment type="caution">
    <text evidence="6">The sequence shown here is derived from an EMBL/GenBank/DDBJ whole genome shotgun (WGS) entry which is preliminary data.</text>
</comment>
<dbReference type="Gene3D" id="3.40.50.300">
    <property type="entry name" value="P-loop containing nucleotide triphosphate hydrolases"/>
    <property type="match status" value="1"/>
</dbReference>
<keyword evidence="4" id="KW-0449">Lipoprotein</keyword>
<dbReference type="SUPFAM" id="SSF52540">
    <property type="entry name" value="P-loop containing nucleoside triphosphate hydrolases"/>
    <property type="match status" value="1"/>
</dbReference>
<dbReference type="AlphaFoldDB" id="A0A7J7KTK1"/>
<accession>A0A7J7KTK1</accession>
<protein>
    <submittedName>
        <fullName evidence="6">RAB37</fullName>
    </submittedName>
</protein>
<dbReference type="PROSITE" id="PS51420">
    <property type="entry name" value="RHO"/>
    <property type="match status" value="1"/>
</dbReference>
<dbReference type="GO" id="GO:0005525">
    <property type="term" value="F:GTP binding"/>
    <property type="evidence" value="ECO:0007669"/>
    <property type="project" value="UniProtKB-KW"/>
</dbReference>
<dbReference type="PRINTS" id="PR00449">
    <property type="entry name" value="RASTRNSFRMNG"/>
</dbReference>
<dbReference type="SMART" id="SM00174">
    <property type="entry name" value="RHO"/>
    <property type="match status" value="1"/>
</dbReference>
<dbReference type="CDD" id="cd00154">
    <property type="entry name" value="Rab"/>
    <property type="match status" value="1"/>
</dbReference>
<dbReference type="SMART" id="SM00175">
    <property type="entry name" value="RAB"/>
    <property type="match status" value="1"/>
</dbReference>
<dbReference type="Proteomes" id="UP000593567">
    <property type="component" value="Unassembled WGS sequence"/>
</dbReference>
<dbReference type="FunFam" id="3.40.50.300:FF:001129">
    <property type="entry name" value="ras-related protein Rab-44 isoform X2"/>
    <property type="match status" value="1"/>
</dbReference>
<dbReference type="SMART" id="SM00173">
    <property type="entry name" value="RAS"/>
    <property type="match status" value="1"/>
</dbReference>
<evidence type="ECO:0000256" key="5">
    <source>
        <dbReference type="ARBA" id="ARBA00023289"/>
    </source>
</evidence>
<dbReference type="GO" id="GO:0003924">
    <property type="term" value="F:GTPase activity"/>
    <property type="evidence" value="ECO:0007669"/>
    <property type="project" value="InterPro"/>
</dbReference>
<dbReference type="InterPro" id="IPR027417">
    <property type="entry name" value="P-loop_NTPase"/>
</dbReference>
<evidence type="ECO:0000256" key="2">
    <source>
        <dbReference type="ARBA" id="ARBA00022741"/>
    </source>
</evidence>
<proteinExistence type="inferred from homology"/>
<dbReference type="InterPro" id="IPR001806">
    <property type="entry name" value="Small_GTPase"/>
</dbReference>
<dbReference type="InterPro" id="IPR050305">
    <property type="entry name" value="Small_GTPase_Rab"/>
</dbReference>
<evidence type="ECO:0000256" key="4">
    <source>
        <dbReference type="ARBA" id="ARBA00023288"/>
    </source>
</evidence>
<name>A0A7J7KTK1_BUGNE</name>
<keyword evidence="2" id="KW-0547">Nucleotide-binding</keyword>